<dbReference type="Proteomes" id="UP000736335">
    <property type="component" value="Unassembled WGS sequence"/>
</dbReference>
<dbReference type="AlphaFoldDB" id="A0A9P6L5G7"/>
<dbReference type="InterPro" id="IPR045338">
    <property type="entry name" value="DUF6535"/>
</dbReference>
<keyword evidence="1" id="KW-1133">Transmembrane helix</keyword>
<gene>
    <name evidence="3" type="ORF">BJ322DRAFT_1070651</name>
</gene>
<evidence type="ECO:0000313" key="4">
    <source>
        <dbReference type="Proteomes" id="UP000736335"/>
    </source>
</evidence>
<feature type="domain" description="DUF6535" evidence="2">
    <location>
        <begin position="40"/>
        <end position="213"/>
    </location>
</feature>
<comment type="caution">
    <text evidence="3">The sequence shown here is derived from an EMBL/GenBank/DDBJ whole genome shotgun (WGS) entry which is preliminary data.</text>
</comment>
<evidence type="ECO:0000256" key="1">
    <source>
        <dbReference type="SAM" id="Phobius"/>
    </source>
</evidence>
<evidence type="ECO:0000259" key="2">
    <source>
        <dbReference type="Pfam" id="PF20153"/>
    </source>
</evidence>
<sequence length="767" mass="86850">MSDEESPKPVNVDPRCFQEALRMYLQPIKNDDPQLDFYTMYKRETLEYDTEYMNKYNEDLNTTLIFAGLFSAVSSAFVIAIQPELQPDPGQQSEAYLRAILLTLNPSISPDEHPAAPPAWSGPLQEIITTLDLLYASLLMSLLAAFVAMLGKQWLNRYLRHAGGSVIERCGDRQRKFDGLEKWPFRVFIESLPIILQIALFLLASGLSRYVWSINTSVSAVIISLTVLGFLFYTVIVVIGTSSYDCPFQTPLSTALRGVLPLFSASNLNSFIRATQGNGRSFLQNLPQPNVPSLIYAAWIDTRQELVSTLRRAHQAIRSHSSLNSPSRIVSDVRGQIERFGHHIIVPFLPIYRVFGRAKQRLAQTLRGFRGATILPVASGDTIVQRPVRQNRTGTGLRIHVWNFETLRRQNTDNARCVCWVLRNITDPEAIDAAIRLAGNIRWFDANSKHDPPFDLIVSIFEACFDSTKEVYPGMRDRAYFSARAILQIHAMARIQSEDYALKYPVPTAFPESVQTTDPDLRNVLDMLQSNTRKDRPTLRFPVVKPHTHAHLLWMSNLFLDLTRVGPNPILDDYYSYLGVAASGSQAAISNTLIVWYMLLGGDVEEETFWATDKSDSLEPIFSLLAPRVKNDIADGCGLSDLDFLLKFLEAWDKRPAFLAPMAYQWCSTLFKEAGKLHESDSEHLHAIQLQLRRLAANELFREVGGNRDRFHSGGTPLHFPMTRKVIIDSLSRILTIVFRQVDPDPDHIPEQGRRNHCGRCMHLDWG</sequence>
<feature type="transmembrane region" description="Helical" evidence="1">
    <location>
        <begin position="210"/>
        <end position="239"/>
    </location>
</feature>
<protein>
    <recommendedName>
        <fullName evidence="2">DUF6535 domain-containing protein</fullName>
    </recommendedName>
</protein>
<feature type="transmembrane region" description="Helical" evidence="1">
    <location>
        <begin position="63"/>
        <end position="81"/>
    </location>
</feature>
<name>A0A9P6L5G7_9AGAM</name>
<reference evidence="3" key="2">
    <citation type="submission" date="2020-11" db="EMBL/GenBank/DDBJ databases">
        <authorList>
            <consortium name="DOE Joint Genome Institute"/>
            <person name="Kuo A."/>
            <person name="Miyauchi S."/>
            <person name="Kiss E."/>
            <person name="Drula E."/>
            <person name="Kohler A."/>
            <person name="Sanchez-Garcia M."/>
            <person name="Andreopoulos B."/>
            <person name="Barry K.W."/>
            <person name="Bonito G."/>
            <person name="Buee M."/>
            <person name="Carver A."/>
            <person name="Chen C."/>
            <person name="Cichocki N."/>
            <person name="Clum A."/>
            <person name="Culley D."/>
            <person name="Crous P.W."/>
            <person name="Fauchery L."/>
            <person name="Girlanda M."/>
            <person name="Hayes R."/>
            <person name="Keri Z."/>
            <person name="Labutti K."/>
            <person name="Lipzen A."/>
            <person name="Lombard V."/>
            <person name="Magnuson J."/>
            <person name="Maillard F."/>
            <person name="Morin E."/>
            <person name="Murat C."/>
            <person name="Nolan M."/>
            <person name="Ohm R."/>
            <person name="Pangilinan J."/>
            <person name="Pereira M."/>
            <person name="Perotto S."/>
            <person name="Peter M."/>
            <person name="Riley R."/>
            <person name="Sitrit Y."/>
            <person name="Stielow B."/>
            <person name="Szollosi G."/>
            <person name="Zifcakova L."/>
            <person name="Stursova M."/>
            <person name="Spatafora J.W."/>
            <person name="Tedersoo L."/>
            <person name="Vaario L.-M."/>
            <person name="Yamada A."/>
            <person name="Yan M."/>
            <person name="Wang P."/>
            <person name="Xu J."/>
            <person name="Bruns T."/>
            <person name="Baldrian P."/>
            <person name="Vilgalys R."/>
            <person name="Henrissat B."/>
            <person name="Grigoriev I.V."/>
            <person name="Hibbett D."/>
            <person name="Nagy L.G."/>
            <person name="Martin F.M."/>
        </authorList>
    </citation>
    <scope>NUCLEOTIDE SEQUENCE</scope>
    <source>
        <strain evidence="3">UH-Tt-Lm1</strain>
    </source>
</reference>
<keyword evidence="1" id="KW-0812">Transmembrane</keyword>
<keyword evidence="1" id="KW-0472">Membrane</keyword>
<dbReference type="OrthoDB" id="3294421at2759"/>
<organism evidence="3 4">
    <name type="scientific">Thelephora terrestris</name>
    <dbReference type="NCBI Taxonomy" id="56493"/>
    <lineage>
        <taxon>Eukaryota</taxon>
        <taxon>Fungi</taxon>
        <taxon>Dikarya</taxon>
        <taxon>Basidiomycota</taxon>
        <taxon>Agaricomycotina</taxon>
        <taxon>Agaricomycetes</taxon>
        <taxon>Thelephorales</taxon>
        <taxon>Thelephoraceae</taxon>
        <taxon>Thelephora</taxon>
    </lineage>
</organism>
<feature type="transmembrane region" description="Helical" evidence="1">
    <location>
        <begin position="133"/>
        <end position="151"/>
    </location>
</feature>
<proteinExistence type="predicted"/>
<accession>A0A9P6L5G7</accession>
<keyword evidence="4" id="KW-1185">Reference proteome</keyword>
<dbReference type="EMBL" id="WIUZ02000010">
    <property type="protein sequence ID" value="KAF9783409.1"/>
    <property type="molecule type" value="Genomic_DNA"/>
</dbReference>
<evidence type="ECO:0000313" key="3">
    <source>
        <dbReference type="EMBL" id="KAF9783409.1"/>
    </source>
</evidence>
<dbReference type="Pfam" id="PF20153">
    <property type="entry name" value="DUF6535"/>
    <property type="match status" value="1"/>
</dbReference>
<reference evidence="3" key="1">
    <citation type="journal article" date="2020" name="Nat. Commun.">
        <title>Large-scale genome sequencing of mycorrhizal fungi provides insights into the early evolution of symbiotic traits.</title>
        <authorList>
            <person name="Miyauchi S."/>
            <person name="Kiss E."/>
            <person name="Kuo A."/>
            <person name="Drula E."/>
            <person name="Kohler A."/>
            <person name="Sanchez-Garcia M."/>
            <person name="Morin E."/>
            <person name="Andreopoulos B."/>
            <person name="Barry K.W."/>
            <person name="Bonito G."/>
            <person name="Buee M."/>
            <person name="Carver A."/>
            <person name="Chen C."/>
            <person name="Cichocki N."/>
            <person name="Clum A."/>
            <person name="Culley D."/>
            <person name="Crous P.W."/>
            <person name="Fauchery L."/>
            <person name="Girlanda M."/>
            <person name="Hayes R.D."/>
            <person name="Keri Z."/>
            <person name="LaButti K."/>
            <person name="Lipzen A."/>
            <person name="Lombard V."/>
            <person name="Magnuson J."/>
            <person name="Maillard F."/>
            <person name="Murat C."/>
            <person name="Nolan M."/>
            <person name="Ohm R.A."/>
            <person name="Pangilinan J."/>
            <person name="Pereira M.F."/>
            <person name="Perotto S."/>
            <person name="Peter M."/>
            <person name="Pfister S."/>
            <person name="Riley R."/>
            <person name="Sitrit Y."/>
            <person name="Stielow J.B."/>
            <person name="Szollosi G."/>
            <person name="Zifcakova L."/>
            <person name="Stursova M."/>
            <person name="Spatafora J.W."/>
            <person name="Tedersoo L."/>
            <person name="Vaario L.M."/>
            <person name="Yamada A."/>
            <person name="Yan M."/>
            <person name="Wang P."/>
            <person name="Xu J."/>
            <person name="Bruns T."/>
            <person name="Baldrian P."/>
            <person name="Vilgalys R."/>
            <person name="Dunand C."/>
            <person name="Henrissat B."/>
            <person name="Grigoriev I.V."/>
            <person name="Hibbett D."/>
            <person name="Nagy L.G."/>
            <person name="Martin F.M."/>
        </authorList>
    </citation>
    <scope>NUCLEOTIDE SEQUENCE</scope>
    <source>
        <strain evidence="3">UH-Tt-Lm1</strain>
    </source>
</reference>